<evidence type="ECO:0000256" key="10">
    <source>
        <dbReference type="ARBA" id="ARBA00023012"/>
    </source>
</evidence>
<dbReference type="GO" id="GO:0000160">
    <property type="term" value="P:phosphorelay signal transduction system"/>
    <property type="evidence" value="ECO:0007669"/>
    <property type="project" value="UniProtKB-KW"/>
</dbReference>
<dbReference type="FunFam" id="3.20.20.450:FF:000001">
    <property type="entry name" value="Cyclic di-GMP phosphodiesterase yahA"/>
    <property type="match status" value="1"/>
</dbReference>
<keyword evidence="3" id="KW-0997">Cell inner membrane</keyword>
<evidence type="ECO:0000256" key="3">
    <source>
        <dbReference type="ARBA" id="ARBA00022519"/>
    </source>
</evidence>
<dbReference type="InterPro" id="IPR052155">
    <property type="entry name" value="Biofilm_reg_signaling"/>
</dbReference>
<evidence type="ECO:0000256" key="8">
    <source>
        <dbReference type="ARBA" id="ARBA00022777"/>
    </source>
</evidence>
<dbReference type="CDD" id="cd00130">
    <property type="entry name" value="PAS"/>
    <property type="match status" value="1"/>
</dbReference>
<evidence type="ECO:0000259" key="12">
    <source>
        <dbReference type="PROSITE" id="PS50112"/>
    </source>
</evidence>
<dbReference type="GO" id="GO:0005524">
    <property type="term" value="F:ATP binding"/>
    <property type="evidence" value="ECO:0007669"/>
    <property type="project" value="UniProtKB-KW"/>
</dbReference>
<dbReference type="EC" id="3.1.4.52" evidence="2"/>
<comment type="subcellular location">
    <subcellularLocation>
        <location evidence="1">Cell inner membrane</location>
        <topology evidence="1">Multi-pass membrane protein</topology>
    </subcellularLocation>
</comment>
<dbReference type="InterPro" id="IPR043056">
    <property type="entry name" value="LuxQ-periplasm_N"/>
</dbReference>
<comment type="caution">
    <text evidence="15">The sequence shown here is derived from an EMBL/GenBank/DDBJ whole genome shotgun (WGS) entry which is preliminary data.</text>
</comment>
<feature type="domain" description="PAS" evidence="12">
    <location>
        <begin position="365"/>
        <end position="408"/>
    </location>
</feature>
<organism evidence="15 16">
    <name type="scientific">Natronospirillum operosum</name>
    <dbReference type="NCBI Taxonomy" id="2759953"/>
    <lineage>
        <taxon>Bacteria</taxon>
        <taxon>Pseudomonadati</taxon>
        <taxon>Pseudomonadota</taxon>
        <taxon>Gammaproteobacteria</taxon>
        <taxon>Oceanospirillales</taxon>
        <taxon>Natronospirillaceae</taxon>
        <taxon>Natronospirillum</taxon>
    </lineage>
</organism>
<keyword evidence="5" id="KW-0973">c-di-GMP</keyword>
<dbReference type="SMART" id="SM00267">
    <property type="entry name" value="GGDEF"/>
    <property type="match status" value="1"/>
</dbReference>
<evidence type="ECO:0000259" key="13">
    <source>
        <dbReference type="PROSITE" id="PS50883"/>
    </source>
</evidence>
<dbReference type="InterPro" id="IPR000014">
    <property type="entry name" value="PAS"/>
</dbReference>
<dbReference type="GO" id="GO:0016791">
    <property type="term" value="F:phosphatase activity"/>
    <property type="evidence" value="ECO:0007669"/>
    <property type="project" value="InterPro"/>
</dbReference>
<dbReference type="CDD" id="cd01948">
    <property type="entry name" value="EAL"/>
    <property type="match status" value="1"/>
</dbReference>
<dbReference type="SUPFAM" id="SSF103190">
    <property type="entry name" value="Sensory domain-like"/>
    <property type="match status" value="1"/>
</dbReference>
<evidence type="ECO:0000256" key="7">
    <source>
        <dbReference type="ARBA" id="ARBA00022741"/>
    </source>
</evidence>
<dbReference type="Pfam" id="PF09308">
    <property type="entry name" value="LuxQ-periplasm"/>
    <property type="match status" value="1"/>
</dbReference>
<dbReference type="InterPro" id="IPR029787">
    <property type="entry name" value="Nucleotide_cyclase"/>
</dbReference>
<keyword evidence="3" id="KW-1003">Cell membrane</keyword>
<dbReference type="InterPro" id="IPR029151">
    <property type="entry name" value="Sensor-like_sf"/>
</dbReference>
<keyword evidence="4" id="KW-0597">Phosphoprotein</keyword>
<name>A0A4Z0WJN1_9GAMM</name>
<dbReference type="Pfam" id="PF00990">
    <property type="entry name" value="GGDEF"/>
    <property type="match status" value="1"/>
</dbReference>
<proteinExistence type="predicted"/>
<gene>
    <name evidence="15" type="ORF">E4656_04810</name>
</gene>
<dbReference type="InterPro" id="IPR001633">
    <property type="entry name" value="EAL_dom"/>
</dbReference>
<keyword evidence="6" id="KW-0808">Transferase</keyword>
<dbReference type="PANTHER" id="PTHR44757">
    <property type="entry name" value="DIGUANYLATE CYCLASE DGCP"/>
    <property type="match status" value="1"/>
</dbReference>
<dbReference type="NCBIfam" id="TIGR00229">
    <property type="entry name" value="sensory_box"/>
    <property type="match status" value="1"/>
</dbReference>
<sequence length="914" mass="102665">MMTSNSPVPARPRRPRWELRFTTRIGLLFGALSLLAVAVTMAWSLQTAQKGLEAEIENSLQQQHRTLESLLETRLNLLDVYLQGASANRVFADVVSAEPMEFDDFASELAFLFQDSAMGAHLDIMFLLDHESQLLIDAGLPLYDIGPLLEHLRSPILYTNHWRLIEASQQSVLLRATPIFDPATIRLRGYLFVGLAIGDNQSFINFLADRADLDRLIIDNGQRPLIAQMDDYSQFDLLRSSEVVHDGDYYFLRQPISIEGVNAPLWLTVGLSDNRFTAVFDSYWRIFLLLSGGFLLLLLLAAMLLNLNHSRAIGNLTRFIQLIQSGRRDAQYEPGGVYEYNTVGFAMQNMVEDLNIAATVFESADGMVVTDAEQNILRVNRAFVEITGHRPESVIGHPLTVIELFDQDISVHGEIAVGLQAEQSWQGEVWSRRASGESFPLWFSVTAVLGRDGQTITNHVATLIDTSETREAERRIEQLAFYDQLTGLPNRQLLRERLDQAMLKSADSTQYGALVHIDLDDFKTINDTRGHELGDRVLKAMAERLAHCIKRNDTVARIGGDEFCLILEDLGSSDTVALQQAEWVVNLLQKAINRALDVDGMQHFVHASMGITLFQGEVEQVDDLLKQAELAMYQAKQEARNGRRFFNPRMQARVLEYVALASDMRKGLEDGEFIPYYQPQVDAAGKLVGFELLIRWHHGRRGIIAPADFIPVAEDNGQIIELGRQVLDAAGAQLARWRHQPGLKDLTLAVNISARQLHQADFVDQVGQVIQRHRIDASLLKLELTESMLLEDVDDSIDKMMRLRVLGVRFALDDFGTGYSSLSYLKRLPLDQLKIDKSFVRDLLTDPYDADIARTIVSLARGLGLEVIAEGVETREQRDCLASYGCGAYQGYFYGRPVPIEQLDPVALLNRGAL</sequence>
<evidence type="ECO:0000256" key="4">
    <source>
        <dbReference type="ARBA" id="ARBA00022553"/>
    </source>
</evidence>
<dbReference type="RefSeq" id="WP_135481645.1">
    <property type="nucleotide sequence ID" value="NZ_SRMF01000001.1"/>
</dbReference>
<dbReference type="InterPro" id="IPR015387">
    <property type="entry name" value="LuxQ-periplasm_dom"/>
</dbReference>
<dbReference type="Gene3D" id="3.30.450.220">
    <property type="entry name" value="LuxQ periplasmic domain, N-terminal subdomain"/>
    <property type="match status" value="1"/>
</dbReference>
<dbReference type="CDD" id="cd01949">
    <property type="entry name" value="GGDEF"/>
    <property type="match status" value="1"/>
</dbReference>
<dbReference type="SUPFAM" id="SSF55073">
    <property type="entry name" value="Nucleotide cyclase"/>
    <property type="match status" value="1"/>
</dbReference>
<dbReference type="GO" id="GO:0005886">
    <property type="term" value="C:plasma membrane"/>
    <property type="evidence" value="ECO:0007669"/>
    <property type="project" value="UniProtKB-SubCell"/>
</dbReference>
<dbReference type="PANTHER" id="PTHR44757:SF2">
    <property type="entry name" value="BIOFILM ARCHITECTURE MAINTENANCE PROTEIN MBAA"/>
    <property type="match status" value="1"/>
</dbReference>
<dbReference type="AlphaFoldDB" id="A0A4Z0WJN1"/>
<evidence type="ECO:0000256" key="1">
    <source>
        <dbReference type="ARBA" id="ARBA00004429"/>
    </source>
</evidence>
<dbReference type="Gene3D" id="3.20.20.450">
    <property type="entry name" value="EAL domain"/>
    <property type="match status" value="1"/>
</dbReference>
<dbReference type="GO" id="GO:0004673">
    <property type="term" value="F:protein histidine kinase activity"/>
    <property type="evidence" value="ECO:0007669"/>
    <property type="project" value="InterPro"/>
</dbReference>
<keyword evidence="11" id="KW-1133">Transmembrane helix</keyword>
<evidence type="ECO:0000256" key="6">
    <source>
        <dbReference type="ARBA" id="ARBA00022679"/>
    </source>
</evidence>
<dbReference type="PROSITE" id="PS50112">
    <property type="entry name" value="PAS"/>
    <property type="match status" value="1"/>
</dbReference>
<dbReference type="SUPFAM" id="SSF55785">
    <property type="entry name" value="PYP-like sensor domain (PAS domain)"/>
    <property type="match status" value="1"/>
</dbReference>
<evidence type="ECO:0000259" key="14">
    <source>
        <dbReference type="PROSITE" id="PS50887"/>
    </source>
</evidence>
<keyword evidence="7" id="KW-0547">Nucleotide-binding</keyword>
<keyword evidence="16" id="KW-1185">Reference proteome</keyword>
<dbReference type="InterPro" id="IPR000160">
    <property type="entry name" value="GGDEF_dom"/>
</dbReference>
<accession>A0A4Z0WJN1</accession>
<keyword evidence="8" id="KW-0418">Kinase</keyword>
<dbReference type="GO" id="GO:0071111">
    <property type="term" value="F:cyclic-guanylate-specific phosphodiesterase activity"/>
    <property type="evidence" value="ECO:0007669"/>
    <property type="project" value="UniProtKB-EC"/>
</dbReference>
<dbReference type="Pfam" id="PF00563">
    <property type="entry name" value="EAL"/>
    <property type="match status" value="1"/>
</dbReference>
<keyword evidence="10" id="KW-0902">Two-component regulatory system</keyword>
<dbReference type="InterPro" id="IPR035965">
    <property type="entry name" value="PAS-like_dom_sf"/>
</dbReference>
<dbReference type="Proteomes" id="UP000297475">
    <property type="component" value="Unassembled WGS sequence"/>
</dbReference>
<dbReference type="NCBIfam" id="TIGR00254">
    <property type="entry name" value="GGDEF"/>
    <property type="match status" value="1"/>
</dbReference>
<dbReference type="Gene3D" id="3.30.70.270">
    <property type="match status" value="1"/>
</dbReference>
<evidence type="ECO:0000256" key="2">
    <source>
        <dbReference type="ARBA" id="ARBA00012282"/>
    </source>
</evidence>
<dbReference type="EMBL" id="SRMF01000001">
    <property type="protein sequence ID" value="TGG95733.1"/>
    <property type="molecule type" value="Genomic_DNA"/>
</dbReference>
<evidence type="ECO:0000313" key="16">
    <source>
        <dbReference type="Proteomes" id="UP000297475"/>
    </source>
</evidence>
<keyword evidence="9" id="KW-0067">ATP-binding</keyword>
<evidence type="ECO:0000313" key="15">
    <source>
        <dbReference type="EMBL" id="TGG95733.1"/>
    </source>
</evidence>
<feature type="domain" description="GGDEF" evidence="14">
    <location>
        <begin position="510"/>
        <end position="648"/>
    </location>
</feature>
<keyword evidence="11" id="KW-0472">Membrane</keyword>
<dbReference type="SMART" id="SM00052">
    <property type="entry name" value="EAL"/>
    <property type="match status" value="1"/>
</dbReference>
<dbReference type="InterPro" id="IPR043128">
    <property type="entry name" value="Rev_trsase/Diguanyl_cyclase"/>
</dbReference>
<dbReference type="PROSITE" id="PS50887">
    <property type="entry name" value="GGDEF"/>
    <property type="match status" value="1"/>
</dbReference>
<dbReference type="PROSITE" id="PS50883">
    <property type="entry name" value="EAL"/>
    <property type="match status" value="1"/>
</dbReference>
<feature type="domain" description="EAL" evidence="13">
    <location>
        <begin position="657"/>
        <end position="911"/>
    </location>
</feature>
<dbReference type="SUPFAM" id="SSF141868">
    <property type="entry name" value="EAL domain-like"/>
    <property type="match status" value="1"/>
</dbReference>
<dbReference type="Pfam" id="PF13426">
    <property type="entry name" value="PAS_9"/>
    <property type="match status" value="1"/>
</dbReference>
<protein>
    <recommendedName>
        <fullName evidence="2">cyclic-guanylate-specific phosphodiesterase</fullName>
        <ecNumber evidence="2">3.1.4.52</ecNumber>
    </recommendedName>
</protein>
<dbReference type="SMART" id="SM00091">
    <property type="entry name" value="PAS"/>
    <property type="match status" value="1"/>
</dbReference>
<keyword evidence="11" id="KW-0812">Transmembrane</keyword>
<evidence type="ECO:0000256" key="11">
    <source>
        <dbReference type="SAM" id="Phobius"/>
    </source>
</evidence>
<evidence type="ECO:0000256" key="9">
    <source>
        <dbReference type="ARBA" id="ARBA00022840"/>
    </source>
</evidence>
<dbReference type="Gene3D" id="3.30.450.20">
    <property type="entry name" value="PAS domain"/>
    <property type="match status" value="1"/>
</dbReference>
<dbReference type="InterPro" id="IPR035919">
    <property type="entry name" value="EAL_sf"/>
</dbReference>
<reference evidence="15 16" key="1">
    <citation type="submission" date="2019-04" db="EMBL/GenBank/DDBJ databases">
        <title>Natronospirillum operosus gen. nov., sp. nov., a haloalkaliphilic satellite isolated from decaying biomass of laboratory culture of cyanobacterium Geitlerinema sp. and proposal of Natronospirillaceae fam. nov. and Saccharospirillaceae fam. nov.</title>
        <authorList>
            <person name="Kevbrin V."/>
            <person name="Boltyanskaya Y."/>
            <person name="Koziaeva V."/>
            <person name="Grouzdev D.S."/>
            <person name="Park M."/>
            <person name="Cho J."/>
        </authorList>
    </citation>
    <scope>NUCLEOTIDE SEQUENCE [LARGE SCALE GENOMIC DNA]</scope>
    <source>
        <strain evidence="15 16">G-116</strain>
    </source>
</reference>
<dbReference type="OrthoDB" id="9804951at2"/>
<feature type="transmembrane region" description="Helical" evidence="11">
    <location>
        <begin position="283"/>
        <end position="305"/>
    </location>
</feature>
<evidence type="ECO:0000256" key="5">
    <source>
        <dbReference type="ARBA" id="ARBA00022636"/>
    </source>
</evidence>